<feature type="region of interest" description="Disordered" evidence="3">
    <location>
        <begin position="97"/>
        <end position="172"/>
    </location>
</feature>
<dbReference type="Pfam" id="PF00013">
    <property type="entry name" value="KH_1"/>
    <property type="match status" value="3"/>
</dbReference>
<dbReference type="PROSITE" id="PS50084">
    <property type="entry name" value="KH_TYPE_1"/>
    <property type="match status" value="3"/>
</dbReference>
<dbReference type="EMBL" id="LT934116">
    <property type="protein sequence ID" value="VAH75072.1"/>
    <property type="molecule type" value="Genomic_DNA"/>
</dbReference>
<dbReference type="Gene3D" id="3.30.1370.10">
    <property type="entry name" value="K Homology domain, type 1"/>
    <property type="match status" value="2"/>
</dbReference>
<sequence>MASHAYPSKRPFQKKYSEHNGRAKWQKTKHAPSQQPQLTIQPGVPLIRILCPTEKCGNVIGKGGSIIAKIRQENGVKIRVDEAVPGCDERVIVITTAEKDKEASHEQGKENDGGTAVSADGEHEKEKDHSKEEKDDSDNAHGKEEQDDAERDDSKEENDDSSVAKTTKLEPERVIPSAMNAVLHVFDRIFITESENGTGDASGQKTPVSFRLLVLDSQVGLLLGIRGSVIKQMSADSGCEIRVSKENLPLCALLKDELCQINGELDSVRKGLNAVAQVLFTHPPRESDVVPVVHPSGSSSRTFNPSDGLPPGMPPNFHLPFQGPSHARGPFDTIDHRPNVAPFSTFPDQRSNIPPFSAFPDALMHGNASVPPEPLTFRLLCSSDKVGSIIGKGGNSIKTIQKDTGCEIKILETIPKSDDHIIIISGRSIQVMAFPQHRMQFCMCSVKLRHPPLTRRVLQYLG</sequence>
<feature type="domain" description="K Homology" evidence="4">
    <location>
        <begin position="373"/>
        <end position="447"/>
    </location>
</feature>
<protein>
    <recommendedName>
        <fullName evidence="4">K Homology domain-containing protein</fullName>
    </recommendedName>
</protein>
<dbReference type="InterPro" id="IPR004087">
    <property type="entry name" value="KH_dom"/>
</dbReference>
<gene>
    <name evidence="5" type="ORF">TRITD_3Bv1G075670</name>
</gene>
<evidence type="ECO:0000256" key="3">
    <source>
        <dbReference type="SAM" id="MobiDB-lite"/>
    </source>
</evidence>
<keyword evidence="1" id="KW-0677">Repeat</keyword>
<reference evidence="5 6" key="1">
    <citation type="submission" date="2017-09" db="EMBL/GenBank/DDBJ databases">
        <authorList>
            <consortium name="International Durum Wheat Genome Sequencing Consortium (IDWGSC)"/>
            <person name="Milanesi L."/>
        </authorList>
    </citation>
    <scope>NUCLEOTIDE SEQUENCE [LARGE SCALE GENOMIC DNA]</scope>
    <source>
        <strain evidence="6">cv. Svevo</strain>
    </source>
</reference>
<organism evidence="5 6">
    <name type="scientific">Triticum turgidum subsp. durum</name>
    <name type="common">Durum wheat</name>
    <name type="synonym">Triticum durum</name>
    <dbReference type="NCBI Taxonomy" id="4567"/>
    <lineage>
        <taxon>Eukaryota</taxon>
        <taxon>Viridiplantae</taxon>
        <taxon>Streptophyta</taxon>
        <taxon>Embryophyta</taxon>
        <taxon>Tracheophyta</taxon>
        <taxon>Spermatophyta</taxon>
        <taxon>Magnoliopsida</taxon>
        <taxon>Liliopsida</taxon>
        <taxon>Poales</taxon>
        <taxon>Poaceae</taxon>
        <taxon>BOP clade</taxon>
        <taxon>Pooideae</taxon>
        <taxon>Triticodae</taxon>
        <taxon>Triticeae</taxon>
        <taxon>Triticinae</taxon>
        <taxon>Triticum</taxon>
    </lineage>
</organism>
<accession>A0A9R1QCN5</accession>
<evidence type="ECO:0000259" key="4">
    <source>
        <dbReference type="SMART" id="SM00322"/>
    </source>
</evidence>
<feature type="region of interest" description="Disordered" evidence="3">
    <location>
        <begin position="1"/>
        <end position="36"/>
    </location>
</feature>
<evidence type="ECO:0000313" key="6">
    <source>
        <dbReference type="Proteomes" id="UP000324705"/>
    </source>
</evidence>
<keyword evidence="6" id="KW-1185">Reference proteome</keyword>
<dbReference type="CDD" id="cd22459">
    <property type="entry name" value="KH-I_PEPPER_rpt1_like"/>
    <property type="match status" value="1"/>
</dbReference>
<dbReference type="SMART" id="SM00322">
    <property type="entry name" value="KH"/>
    <property type="match status" value="3"/>
</dbReference>
<dbReference type="InterPro" id="IPR036612">
    <property type="entry name" value="KH_dom_type_1_sf"/>
</dbReference>
<feature type="domain" description="K Homology" evidence="4">
    <location>
        <begin position="206"/>
        <end position="280"/>
    </location>
</feature>
<dbReference type="InterPro" id="IPR004088">
    <property type="entry name" value="KH_dom_type_1"/>
</dbReference>
<dbReference type="Gramene" id="TRITD3Bv1G075670.5">
    <property type="protein sequence ID" value="TRITD3Bv1G075670.5"/>
    <property type="gene ID" value="TRITD3Bv1G075670"/>
</dbReference>
<dbReference type="Proteomes" id="UP000324705">
    <property type="component" value="Chromosome 3B"/>
</dbReference>
<evidence type="ECO:0000256" key="1">
    <source>
        <dbReference type="ARBA" id="ARBA00022737"/>
    </source>
</evidence>
<dbReference type="GO" id="GO:0003723">
    <property type="term" value="F:RNA binding"/>
    <property type="evidence" value="ECO:0007669"/>
    <property type="project" value="UniProtKB-UniRule"/>
</dbReference>
<feature type="domain" description="K Homology" evidence="4">
    <location>
        <begin position="43"/>
        <end position="113"/>
    </location>
</feature>
<proteinExistence type="predicted"/>
<feature type="compositionally biased region" description="Basic and acidic residues" evidence="3">
    <location>
        <begin position="120"/>
        <end position="144"/>
    </location>
</feature>
<feature type="compositionally biased region" description="Acidic residues" evidence="3">
    <location>
        <begin position="145"/>
        <end position="160"/>
    </location>
</feature>
<evidence type="ECO:0000313" key="5">
    <source>
        <dbReference type="EMBL" id="VAH75072.1"/>
    </source>
</evidence>
<dbReference type="AlphaFoldDB" id="A0A9R1QCN5"/>
<evidence type="ECO:0000256" key="2">
    <source>
        <dbReference type="PROSITE-ProRule" id="PRU00117"/>
    </source>
</evidence>
<dbReference type="SUPFAM" id="SSF54791">
    <property type="entry name" value="Eukaryotic type KH-domain (KH-domain type I)"/>
    <property type="match status" value="3"/>
</dbReference>
<dbReference type="Gene3D" id="3.30.310.210">
    <property type="match status" value="1"/>
</dbReference>
<dbReference type="PANTHER" id="PTHR10288">
    <property type="entry name" value="KH DOMAIN CONTAINING RNA BINDING PROTEIN"/>
    <property type="match status" value="1"/>
</dbReference>
<feature type="compositionally biased region" description="Basic and acidic residues" evidence="3">
    <location>
        <begin position="97"/>
        <end position="112"/>
    </location>
</feature>
<keyword evidence="2" id="KW-0694">RNA-binding</keyword>
<name>A0A9R1QCN5_TRITD</name>